<dbReference type="GO" id="GO:0005780">
    <property type="term" value="C:extrinsic component of intraperoxisomal membrane"/>
    <property type="evidence" value="ECO:0007669"/>
    <property type="project" value="InterPro"/>
</dbReference>
<proteinExistence type="inferred from homology"/>
<feature type="compositionally biased region" description="Basic and acidic residues" evidence="6">
    <location>
        <begin position="249"/>
        <end position="258"/>
    </location>
</feature>
<dbReference type="GO" id="GO:0045033">
    <property type="term" value="P:peroxisome inheritance"/>
    <property type="evidence" value="ECO:0007669"/>
    <property type="project" value="InterPro"/>
</dbReference>
<accession>A0A9P4QID5</accession>
<evidence type="ECO:0000313" key="8">
    <source>
        <dbReference type="Proteomes" id="UP000799444"/>
    </source>
</evidence>
<organism evidence="7 8">
    <name type="scientific">Polyplosphaeria fusca</name>
    <dbReference type="NCBI Taxonomy" id="682080"/>
    <lineage>
        <taxon>Eukaryota</taxon>
        <taxon>Fungi</taxon>
        <taxon>Dikarya</taxon>
        <taxon>Ascomycota</taxon>
        <taxon>Pezizomycotina</taxon>
        <taxon>Dothideomycetes</taxon>
        <taxon>Pleosporomycetidae</taxon>
        <taxon>Pleosporales</taxon>
        <taxon>Tetraplosphaeriaceae</taxon>
        <taxon>Polyplosphaeria</taxon>
    </lineage>
</organism>
<feature type="compositionally biased region" description="Acidic residues" evidence="6">
    <location>
        <begin position="550"/>
        <end position="561"/>
    </location>
</feature>
<dbReference type="EMBL" id="ML996364">
    <property type="protein sequence ID" value="KAF2726999.1"/>
    <property type="molecule type" value="Genomic_DNA"/>
</dbReference>
<evidence type="ECO:0000256" key="4">
    <source>
        <dbReference type="ARBA" id="ARBA00021397"/>
    </source>
</evidence>
<evidence type="ECO:0000256" key="6">
    <source>
        <dbReference type="SAM" id="MobiDB-lite"/>
    </source>
</evidence>
<dbReference type="OrthoDB" id="4097008at2759"/>
<comment type="similarity">
    <text evidence="3">Belongs to the INP1 family.</text>
</comment>
<evidence type="ECO:0000256" key="1">
    <source>
        <dbReference type="ARBA" id="ARBA00003594"/>
    </source>
</evidence>
<feature type="compositionally biased region" description="Basic and acidic residues" evidence="6">
    <location>
        <begin position="395"/>
        <end position="405"/>
    </location>
</feature>
<evidence type="ECO:0000256" key="2">
    <source>
        <dbReference type="ARBA" id="ARBA00004421"/>
    </source>
</evidence>
<feature type="region of interest" description="Disordered" evidence="6">
    <location>
        <begin position="174"/>
        <end position="334"/>
    </location>
</feature>
<keyword evidence="5" id="KW-0472">Membrane</keyword>
<feature type="compositionally biased region" description="Basic residues" evidence="6">
    <location>
        <begin position="186"/>
        <end position="199"/>
    </location>
</feature>
<keyword evidence="8" id="KW-1185">Reference proteome</keyword>
<evidence type="ECO:0000313" key="7">
    <source>
        <dbReference type="EMBL" id="KAF2726999.1"/>
    </source>
</evidence>
<comment type="subcellular location">
    <subcellularLocation>
        <location evidence="2">Peroxisome membrane</location>
        <topology evidence="2">Peripheral membrane protein</topology>
    </subcellularLocation>
</comment>
<gene>
    <name evidence="7" type="ORF">EJ04DRAFT_152502</name>
</gene>
<feature type="compositionally biased region" description="Polar residues" evidence="6">
    <location>
        <begin position="278"/>
        <end position="289"/>
    </location>
</feature>
<feature type="region of interest" description="Disordered" evidence="6">
    <location>
        <begin position="549"/>
        <end position="585"/>
    </location>
</feature>
<evidence type="ECO:0000256" key="3">
    <source>
        <dbReference type="ARBA" id="ARBA00010707"/>
    </source>
</evidence>
<comment type="caution">
    <text evidence="7">The sequence shown here is derived from an EMBL/GenBank/DDBJ whole genome shotgun (WGS) entry which is preliminary data.</text>
</comment>
<sequence length="585" mass="65075">MSSPEHAPAHSSNPGIRRSFTLPARIASKPAPSTSTGSPDGIETLFTYGSARIVSFIASAARRTSDDEQDASIPWRTPTERTLAVGVLRIYRVTSSNVSFLNSGNLLHTIFPKSQCWCVDGESVFVLRIRQDSYYRIELPFESDEDKEKTEQFKHVLTLVLQYEKTQCPFNRGFEVQLPQRPPTPPRKRARKPSTKAKKWLFDKTWMPENGLRPSTPVFDGSDSGTTSSYEEDDRSSINTDTPEVEAEPPQHIEDRTPPRATPARRLSVAERARLFQGQRSVSTPSTLGLESVTPAEMPRIEERIGQQEETPAKCDAADSPIEQSAETISHVSSVDSFHSLENSTHRSPSPPYLDAEADLINPWTDEEGNNQAPEEIQDSRGRGRHRRQVSEATLRARSEEHIDEAAPLTPTAETHPTTPPSINVHLSSAPSTPPLVSDSEEDSLEPPFLDLPTPPNTAIRLKRLTGATQRRAFSPMPHPQNLICPPSVQPRKQFTAALVRKTCELLLGPPSHLVTLMLRIAAKISNGAFGFNTYRVRSAGERIPCSWESSDEDEWEEDDFGIPLGNLDREGSALRRRGRSEDID</sequence>
<feature type="compositionally biased region" description="Basic and acidic residues" evidence="6">
    <location>
        <begin position="568"/>
        <end position="585"/>
    </location>
</feature>
<dbReference type="AlphaFoldDB" id="A0A9P4QID5"/>
<protein>
    <recommendedName>
        <fullName evidence="4">Inheritance of peroxisomes protein 1</fullName>
    </recommendedName>
</protein>
<feature type="region of interest" description="Disordered" evidence="6">
    <location>
        <begin position="364"/>
        <end position="456"/>
    </location>
</feature>
<dbReference type="Pfam" id="PF12634">
    <property type="entry name" value="Inp1"/>
    <property type="match status" value="1"/>
</dbReference>
<name>A0A9P4QID5_9PLEO</name>
<dbReference type="Proteomes" id="UP000799444">
    <property type="component" value="Unassembled WGS sequence"/>
</dbReference>
<reference evidence="7" key="1">
    <citation type="journal article" date="2020" name="Stud. Mycol.">
        <title>101 Dothideomycetes genomes: a test case for predicting lifestyles and emergence of pathogens.</title>
        <authorList>
            <person name="Haridas S."/>
            <person name="Albert R."/>
            <person name="Binder M."/>
            <person name="Bloem J."/>
            <person name="Labutti K."/>
            <person name="Salamov A."/>
            <person name="Andreopoulos B."/>
            <person name="Baker S."/>
            <person name="Barry K."/>
            <person name="Bills G."/>
            <person name="Bluhm B."/>
            <person name="Cannon C."/>
            <person name="Castanera R."/>
            <person name="Culley D."/>
            <person name="Daum C."/>
            <person name="Ezra D."/>
            <person name="Gonzalez J."/>
            <person name="Henrissat B."/>
            <person name="Kuo A."/>
            <person name="Liang C."/>
            <person name="Lipzen A."/>
            <person name="Lutzoni F."/>
            <person name="Magnuson J."/>
            <person name="Mondo S."/>
            <person name="Nolan M."/>
            <person name="Ohm R."/>
            <person name="Pangilinan J."/>
            <person name="Park H.-J."/>
            <person name="Ramirez L."/>
            <person name="Alfaro M."/>
            <person name="Sun H."/>
            <person name="Tritt A."/>
            <person name="Yoshinaga Y."/>
            <person name="Zwiers L.-H."/>
            <person name="Turgeon B."/>
            <person name="Goodwin S."/>
            <person name="Spatafora J."/>
            <person name="Crous P."/>
            <person name="Grigoriev I."/>
        </authorList>
    </citation>
    <scope>NUCLEOTIDE SEQUENCE</scope>
    <source>
        <strain evidence="7">CBS 125425</strain>
    </source>
</reference>
<feature type="compositionally biased region" description="Low complexity" evidence="6">
    <location>
        <begin position="406"/>
        <end position="417"/>
    </location>
</feature>
<feature type="compositionally biased region" description="Polar residues" evidence="6">
    <location>
        <begin position="322"/>
        <end position="334"/>
    </location>
</feature>
<feature type="compositionally biased region" description="Basic and acidic residues" evidence="6">
    <location>
        <begin position="299"/>
        <end position="317"/>
    </location>
</feature>
<evidence type="ECO:0000256" key="5">
    <source>
        <dbReference type="ARBA" id="ARBA00023136"/>
    </source>
</evidence>
<comment type="function">
    <text evidence="1">Required for peroxisome inheritance.</text>
</comment>
<dbReference type="InterPro" id="IPR024758">
    <property type="entry name" value="Inp1"/>
</dbReference>